<dbReference type="InterPro" id="IPR046350">
    <property type="entry name" value="Cystatin_sf"/>
</dbReference>
<evidence type="ECO:0000256" key="2">
    <source>
        <dbReference type="ARBA" id="ARBA00022704"/>
    </source>
</evidence>
<dbReference type="InterPro" id="IPR000010">
    <property type="entry name" value="Cystatin_dom"/>
</dbReference>
<dbReference type="Pfam" id="PF00031">
    <property type="entry name" value="Cystatin"/>
    <property type="match status" value="1"/>
</dbReference>
<keyword evidence="1" id="KW-0646">Protease inhibitor</keyword>
<dbReference type="Proteomes" id="UP001154282">
    <property type="component" value="Unassembled WGS sequence"/>
</dbReference>
<name>A0AAV0GXA9_9ROSI</name>
<evidence type="ECO:0000313" key="4">
    <source>
        <dbReference type="EMBL" id="CAI0377624.1"/>
    </source>
</evidence>
<sequence>MDATKFAVKQHNEKEGEKLKLVRVESGAYQVVRGKN</sequence>
<dbReference type="Gene3D" id="3.10.450.10">
    <property type="match status" value="1"/>
</dbReference>
<gene>
    <name evidence="4" type="ORF">LITE_LOCUS1530</name>
</gene>
<protein>
    <recommendedName>
        <fullName evidence="3">Cystatin domain-containing protein</fullName>
    </recommendedName>
</protein>
<evidence type="ECO:0000259" key="3">
    <source>
        <dbReference type="Pfam" id="PF00031"/>
    </source>
</evidence>
<comment type="caution">
    <text evidence="4">The sequence shown here is derived from an EMBL/GenBank/DDBJ whole genome shotgun (WGS) entry which is preliminary data.</text>
</comment>
<keyword evidence="5" id="KW-1185">Reference proteome</keyword>
<reference evidence="4" key="1">
    <citation type="submission" date="2022-08" db="EMBL/GenBank/DDBJ databases">
        <authorList>
            <person name="Gutierrez-Valencia J."/>
        </authorList>
    </citation>
    <scope>NUCLEOTIDE SEQUENCE</scope>
</reference>
<keyword evidence="2" id="KW-0789">Thiol protease inhibitor</keyword>
<dbReference type="GO" id="GO:0004869">
    <property type="term" value="F:cysteine-type endopeptidase inhibitor activity"/>
    <property type="evidence" value="ECO:0007669"/>
    <property type="project" value="UniProtKB-KW"/>
</dbReference>
<proteinExistence type="predicted"/>
<evidence type="ECO:0000256" key="1">
    <source>
        <dbReference type="ARBA" id="ARBA00022690"/>
    </source>
</evidence>
<feature type="domain" description="Cystatin" evidence="3">
    <location>
        <begin position="3"/>
        <end position="36"/>
    </location>
</feature>
<dbReference type="EMBL" id="CAMGYJ010000002">
    <property type="protein sequence ID" value="CAI0377624.1"/>
    <property type="molecule type" value="Genomic_DNA"/>
</dbReference>
<organism evidence="4 5">
    <name type="scientific">Linum tenue</name>
    <dbReference type="NCBI Taxonomy" id="586396"/>
    <lineage>
        <taxon>Eukaryota</taxon>
        <taxon>Viridiplantae</taxon>
        <taxon>Streptophyta</taxon>
        <taxon>Embryophyta</taxon>
        <taxon>Tracheophyta</taxon>
        <taxon>Spermatophyta</taxon>
        <taxon>Magnoliopsida</taxon>
        <taxon>eudicotyledons</taxon>
        <taxon>Gunneridae</taxon>
        <taxon>Pentapetalae</taxon>
        <taxon>rosids</taxon>
        <taxon>fabids</taxon>
        <taxon>Malpighiales</taxon>
        <taxon>Linaceae</taxon>
        <taxon>Linum</taxon>
    </lineage>
</organism>
<dbReference type="SUPFAM" id="SSF54403">
    <property type="entry name" value="Cystatin/monellin"/>
    <property type="match status" value="1"/>
</dbReference>
<evidence type="ECO:0000313" key="5">
    <source>
        <dbReference type="Proteomes" id="UP001154282"/>
    </source>
</evidence>
<accession>A0AAV0GXA9</accession>
<dbReference type="AlphaFoldDB" id="A0AAV0GXA9"/>